<evidence type="ECO:0000313" key="2">
    <source>
        <dbReference type="EMBL" id="ABA40319.1"/>
    </source>
</evidence>
<feature type="transmembrane region" description="Helical" evidence="1">
    <location>
        <begin position="43"/>
        <end position="61"/>
    </location>
</feature>
<feature type="transmembrane region" description="Helical" evidence="1">
    <location>
        <begin position="7"/>
        <end position="31"/>
    </location>
</feature>
<proteinExistence type="evidence at transcript level"/>
<name>Q3KZC2_SCHJA</name>
<keyword evidence="1" id="KW-0472">Membrane</keyword>
<dbReference type="AlphaFoldDB" id="Q3KZC2"/>
<feature type="transmembrane region" description="Helical" evidence="1">
    <location>
        <begin position="112"/>
        <end position="129"/>
    </location>
</feature>
<accession>Q3KZC2</accession>
<protein>
    <submittedName>
        <fullName evidence="2">SJCHGC03369 protein</fullName>
    </submittedName>
</protein>
<dbReference type="EMBL" id="AY809665">
    <property type="protein sequence ID" value="ABA40319.1"/>
    <property type="molecule type" value="mRNA"/>
</dbReference>
<organism evidence="2">
    <name type="scientific">Schistosoma japonicum</name>
    <name type="common">Blood fluke</name>
    <dbReference type="NCBI Taxonomy" id="6182"/>
    <lineage>
        <taxon>Eukaryota</taxon>
        <taxon>Metazoa</taxon>
        <taxon>Spiralia</taxon>
        <taxon>Lophotrochozoa</taxon>
        <taxon>Platyhelminthes</taxon>
        <taxon>Trematoda</taxon>
        <taxon>Digenea</taxon>
        <taxon>Strigeidida</taxon>
        <taxon>Schistosomatoidea</taxon>
        <taxon>Schistosomatidae</taxon>
        <taxon>Schistosoma</taxon>
    </lineage>
</organism>
<sequence>FFLKGGFFFHFFVRCGFFFFLFGILSVGGGGGGKIPLFWDPRGGISSFSFFWFFFSFWEWGGFRVGGWEWAGSLRNSTPPWCLRKSLFLLRAWVFLAFLGEGKGGEFNFLGVNQLSIPGAFWFFFFNFGRNH</sequence>
<keyword evidence="1" id="KW-1133">Transmembrane helix</keyword>
<keyword evidence="1" id="KW-0812">Transmembrane</keyword>
<feature type="non-terminal residue" evidence="2">
    <location>
        <position position="1"/>
    </location>
</feature>
<reference evidence="2" key="1">
    <citation type="journal article" date="2006" name="PLoS Pathog.">
        <title>New perspectives on host-parasite interplay by comparative transcriptomic and proteomic analyses of Schistosoma japonicum.</title>
        <authorList>
            <person name="Liu F."/>
            <person name="Lu J."/>
            <person name="Hu W."/>
            <person name="Wang S.Y."/>
            <person name="Cui S.J."/>
            <person name="Chi M."/>
            <person name="Yan Q."/>
            <person name="Wang X.R."/>
            <person name="Song H.D."/>
            <person name="Xu X.N."/>
            <person name="Wang J.J."/>
            <person name="Zhang X.L."/>
            <person name="Zhang X."/>
            <person name="Wang Z.Q."/>
            <person name="Xue C.L."/>
            <person name="Brindley P.J."/>
            <person name="McManus D.P."/>
            <person name="Yang P.Y."/>
            <person name="Feng Z."/>
            <person name="Chen Z."/>
            <person name="Han Z.G."/>
        </authorList>
    </citation>
    <scope>NUCLEOTIDE SEQUENCE</scope>
</reference>
<evidence type="ECO:0000256" key="1">
    <source>
        <dbReference type="SAM" id="Phobius"/>
    </source>
</evidence>